<protein>
    <recommendedName>
        <fullName evidence="2">Nucleoporin</fullName>
    </recommendedName>
</protein>
<dbReference type="VEuPathDB" id="TriTrypDB:TvY486_1009480"/>
<reference evidence="1" key="1">
    <citation type="journal article" date="2012" name="Proc. Natl. Acad. Sci. U.S.A.">
        <title>Antigenic diversity is generated by distinct evolutionary mechanisms in African trypanosome species.</title>
        <authorList>
            <person name="Jackson A.P."/>
            <person name="Berry A."/>
            <person name="Aslett M."/>
            <person name="Allison H.C."/>
            <person name="Burton P."/>
            <person name="Vavrova-Anderson J."/>
            <person name="Brown R."/>
            <person name="Browne H."/>
            <person name="Corton N."/>
            <person name="Hauser H."/>
            <person name="Gamble J."/>
            <person name="Gilderthorp R."/>
            <person name="Marcello L."/>
            <person name="McQuillan J."/>
            <person name="Otto T.D."/>
            <person name="Quail M.A."/>
            <person name="Sanders M.J."/>
            <person name="van Tonder A."/>
            <person name="Ginger M.L."/>
            <person name="Field M.C."/>
            <person name="Barry J.D."/>
            <person name="Hertz-Fowler C."/>
            <person name="Berriman M."/>
        </authorList>
    </citation>
    <scope>NUCLEOTIDE SEQUENCE</scope>
    <source>
        <strain evidence="1">Y486</strain>
    </source>
</reference>
<evidence type="ECO:0008006" key="2">
    <source>
        <dbReference type="Google" id="ProtNLM"/>
    </source>
</evidence>
<accession>G0U7P5</accession>
<organism evidence="1">
    <name type="scientific">Trypanosoma vivax (strain Y486)</name>
    <dbReference type="NCBI Taxonomy" id="1055687"/>
    <lineage>
        <taxon>Eukaryota</taxon>
        <taxon>Discoba</taxon>
        <taxon>Euglenozoa</taxon>
        <taxon>Kinetoplastea</taxon>
        <taxon>Metakinetoplastina</taxon>
        <taxon>Trypanosomatida</taxon>
        <taxon>Trypanosomatidae</taxon>
        <taxon>Trypanosoma</taxon>
        <taxon>Duttonella</taxon>
    </lineage>
</organism>
<gene>
    <name evidence="1" type="ORF">TVY486_1009480</name>
</gene>
<proteinExistence type="predicted"/>
<dbReference type="EMBL" id="HE573026">
    <property type="protein sequence ID" value="CCC51903.1"/>
    <property type="molecule type" value="Genomic_DNA"/>
</dbReference>
<sequence>MLSTLFFDETDATSTLHVRTTRTHSANVSDVFQTCGSFNSGSIPVPPLRATLLWWLDRDKPLVHILLTSSTPGDVSYSCRKMSVEIPSPRGVIAACNVVHVHDHTAFAITWVTSQLEAGFLRLQVQRNSDHHSYLLLVPEGTAVLTSYFVNVASAFADGRSLAHVNDVGDEVDITDDSMPTVPLHVSIASSLPLDTPVNGLLSTVLLTDGFSMWRVELFEDGTFIEHEFNDLNSNGGDTVDGVRSGFFSSWIPSWRRGDKGGKRQRYLAVCPVQHTHYFVLLRCNGSLELYDSSLAPVMPVSPCTLERDEVSSSTSVLQWSALVDNDVHVVTCFGGREARHCVWSRIPIAATGGSPPTAAKMTVLPPAASSRLLGCVAVDPLSLTLLWAVNAEEDACMRCSLSVGSLLHSNKQNFSGILHFITAQEEFDTDTRSSRCVTAQMLQKEAQIFFCHSLPLHSLVDVGKELVLIESANGLVRAHVLASEISPFEKLLESAFAVGPPVAAATHHTLPLSTVHLIPAIIRENDRSLAIRTEAFDEGIELAASCADGADNLAALLISAVQCVQVASTLGGFQLLRSAAHLQGYTPSGFVNEAAINMAVTHSTTFFNVPSRRTSFCSFSRRFIQHTVCRDLLLRVAYLVCSFIGWLGSGVDYGKSPELPRLRLTLEILSAAYHAVSATGPSTVSIVSSIRETVVDDILKFLLQPFFGDESDCRDILFAVQVACQLRSCDDSLGPRACAVWCNLLSRRFPCLEHFRIVRSLEVGRSSRPSQLTAMCLLVSTHLSSCPTSVATALMLDSGVAPGGIFSLRKAFPDVSVEEWCALFDGSSNGGAIISSVYRAFLLRLLLHPETSDACVSGPVVRELFLTDVVQLEQCAQHAAPKCCALQRTLTELRREVHMFLAREALDQPNFGEVFHSLEEVLLPATETDLTSVYAERVLALLMEVVDVASRSDELIEDLVSVLHSSVELDRLLSMKWYSFIVRLSTKNGMELEPIRSRSSLGLCSPSSCLPAPDPLATKGPLTREHLPWLRRRHCQALCEQRLLDANRRVDCTDLWIENPPHASYEAAVRRFVEVLMETRLWREALRFASLAGYDVGVVLQNRVVDLLAYTDYTRDEEALEEWFELIEGCEEFSSLSNRYAPLRSTVVAALLYNYEKTQPALLRSLECADRYEALHALLEVFETLLAGKSKRMEMRMTINEEREDGPVNEVASHILESDNRQDASHQPWLLFVEALRVGTDILVDLHLSSEGGALVNEASVTAGVFDPMVRRVHELLGSTSLLEHPSLARAESLAKKFIESLESVKQARLRRPLVPERARV</sequence>
<name>G0U7P5_TRYVY</name>
<evidence type="ECO:0000313" key="1">
    <source>
        <dbReference type="EMBL" id="CCC51903.1"/>
    </source>
</evidence>